<dbReference type="AlphaFoldDB" id="A0A6V1Q2S3"/>
<evidence type="ECO:0000313" key="3">
    <source>
        <dbReference type="EMBL" id="CAE0630708.1"/>
    </source>
</evidence>
<sequence>MKMGLSHSSLVYLLVIAYLIGSGSAFVKTAHEIHYRWNQGARNKARQTICPQMLFGIMGKQSFPNRASGVPSNYDALHQQAISSVKSALKKDKRALEVEFPPLTSLNKLGDGSRKSQQQALQGNADFTRKLCTALSQSKNKVWLVCYELGMKDAVGDYGRNNKVQVLTSRDKLDSSQFGSNDVVVAVGPSDESQWLSLARLSKVVPSIVVNGVCNNGYYLFDPCYYFKPISGRGYLIKQYPDNFKVYSASSPNKPLDVEVPFLEQGKFKRPDTRVAFAALEKFDAQKK</sequence>
<dbReference type="Pfam" id="PF09353">
    <property type="entry name" value="DUF1995"/>
    <property type="match status" value="1"/>
</dbReference>
<evidence type="ECO:0000256" key="1">
    <source>
        <dbReference type="SAM" id="SignalP"/>
    </source>
</evidence>
<reference evidence="4" key="1">
    <citation type="submission" date="2021-01" db="EMBL/GenBank/DDBJ databases">
        <authorList>
            <person name="Corre E."/>
            <person name="Pelletier E."/>
            <person name="Niang G."/>
            <person name="Scheremetjew M."/>
            <person name="Finn R."/>
            <person name="Kale V."/>
            <person name="Holt S."/>
            <person name="Cochrane G."/>
            <person name="Meng A."/>
            <person name="Brown T."/>
            <person name="Cohen L."/>
        </authorList>
    </citation>
    <scope>NUCLEOTIDE SEQUENCE</scope>
    <source>
        <strain evidence="4">CCMP3107</strain>
    </source>
</reference>
<feature type="signal peptide" evidence="1">
    <location>
        <begin position="1"/>
        <end position="25"/>
    </location>
</feature>
<organism evidence="4">
    <name type="scientific">Heterosigma akashiwo</name>
    <name type="common">Chromophytic alga</name>
    <name type="synonym">Heterosigma carterae</name>
    <dbReference type="NCBI Taxonomy" id="2829"/>
    <lineage>
        <taxon>Eukaryota</taxon>
        <taxon>Sar</taxon>
        <taxon>Stramenopiles</taxon>
        <taxon>Ochrophyta</taxon>
        <taxon>Raphidophyceae</taxon>
        <taxon>Chattonellales</taxon>
        <taxon>Chattonellaceae</taxon>
        <taxon>Heterosigma</taxon>
    </lineage>
</organism>
<name>A0A6V1Q2S3_HETAK</name>
<gene>
    <name evidence="3" type="ORF">HAKA00212_LOCUS9405</name>
    <name evidence="4" type="ORF">HAKA00212_LOCUS9406</name>
</gene>
<dbReference type="EMBL" id="HBIU01020244">
    <property type="protein sequence ID" value="CAE0630708.1"/>
    <property type="molecule type" value="Transcribed_RNA"/>
</dbReference>
<feature type="chain" id="PRO_5035586254" description="DUF1995 domain-containing protein" evidence="1">
    <location>
        <begin position="26"/>
        <end position="288"/>
    </location>
</feature>
<dbReference type="InterPro" id="IPR018962">
    <property type="entry name" value="DUF1995"/>
</dbReference>
<feature type="domain" description="DUF1995" evidence="2">
    <location>
        <begin position="71"/>
        <end position="205"/>
    </location>
</feature>
<evidence type="ECO:0000313" key="4">
    <source>
        <dbReference type="EMBL" id="CAE0630709.1"/>
    </source>
</evidence>
<protein>
    <recommendedName>
        <fullName evidence="2">DUF1995 domain-containing protein</fullName>
    </recommendedName>
</protein>
<accession>A0A6V1Q2S3</accession>
<dbReference type="EMBL" id="HBIU01020245">
    <property type="protein sequence ID" value="CAE0630709.1"/>
    <property type="molecule type" value="Transcribed_RNA"/>
</dbReference>
<evidence type="ECO:0000259" key="2">
    <source>
        <dbReference type="Pfam" id="PF09353"/>
    </source>
</evidence>
<keyword evidence="1" id="KW-0732">Signal</keyword>
<proteinExistence type="predicted"/>